<dbReference type="AlphaFoldDB" id="A0A088E485"/>
<evidence type="ECO:0000313" key="2">
    <source>
        <dbReference type="EMBL" id="AKV74010.1"/>
    </source>
</evidence>
<evidence type="ECO:0000313" key="6">
    <source>
        <dbReference type="EMBL" id="AKV82989.1"/>
    </source>
</evidence>
<evidence type="ECO:0000313" key="5">
    <source>
        <dbReference type="EMBL" id="AKV80747.1"/>
    </source>
</evidence>
<evidence type="ECO:0000313" key="1">
    <source>
        <dbReference type="EMBL" id="AIM27101.1"/>
    </source>
</evidence>
<dbReference type="Proteomes" id="UP000062475">
    <property type="component" value="Chromosome"/>
</dbReference>
<reference evidence="9 10" key="2">
    <citation type="journal article" date="2015" name="Genome Announc.">
        <title>Complete Genome Sequences of Evolved Arsenate-Resistant Metallosphaera sedula Strains.</title>
        <authorList>
            <person name="Ai C."/>
            <person name="McCarthy S."/>
            <person name="Schackwitz W."/>
            <person name="Martin J."/>
            <person name="Lipzen A."/>
            <person name="Blum P."/>
        </authorList>
    </citation>
    <scope>NUCLEOTIDE SEQUENCE [LARGE SCALE GENOMIC DNA]</scope>
    <source>
        <strain evidence="4 10">ARS120-1</strain>
        <strain evidence="5 9">ARS120-2</strain>
        <strain evidence="2 12">ARS50-1</strain>
        <strain evidence="3 11">ARS50-2</strain>
    </source>
</reference>
<proteinExistence type="predicted"/>
<dbReference type="EMBL" id="CP012172">
    <property type="protein sequence ID" value="AKV74010.1"/>
    <property type="molecule type" value="Genomic_DNA"/>
</dbReference>
<evidence type="ECO:0000313" key="11">
    <source>
        <dbReference type="Proteomes" id="UP000062475"/>
    </source>
</evidence>
<evidence type="ECO:0000313" key="3">
    <source>
        <dbReference type="EMBL" id="AKV76248.1"/>
    </source>
</evidence>
<evidence type="ECO:0000313" key="8">
    <source>
        <dbReference type="Proteomes" id="UP000056255"/>
    </source>
</evidence>
<gene>
    <name evidence="1" type="ORF">HA72_0943</name>
    <name evidence="2" type="ORF">MsedA_0958</name>
    <name evidence="3" type="ORF">MsedB_0959</name>
    <name evidence="4" type="ORF">MsedC_0958</name>
    <name evidence="5" type="ORF">MsedD_0959</name>
    <name evidence="6" type="ORF">MsedE_0959</name>
</gene>
<evidence type="ECO:0000313" key="7">
    <source>
        <dbReference type="Proteomes" id="UP000029084"/>
    </source>
</evidence>
<dbReference type="EMBL" id="CP012173">
    <property type="protein sequence ID" value="AKV76248.1"/>
    <property type="molecule type" value="Genomic_DNA"/>
</dbReference>
<dbReference type="EMBL" id="CP012175">
    <property type="protein sequence ID" value="AKV80747.1"/>
    <property type="molecule type" value="Genomic_DNA"/>
</dbReference>
<evidence type="ECO:0000313" key="9">
    <source>
        <dbReference type="Proteomes" id="UP000061362"/>
    </source>
</evidence>
<reference evidence="1 7" key="1">
    <citation type="journal article" date="2014" name="J. Bacteriol.">
        <title>Role of an Archaeal PitA Transporter in the Copper and Arsenic Resistance of Metallosphaera sedula, an Extreme Thermoacidophile.</title>
        <authorList>
            <person name="McCarthy S."/>
            <person name="Ai C."/>
            <person name="Wheaton G."/>
            <person name="Tevatia R."/>
            <person name="Eckrich V."/>
            <person name="Kelly R."/>
            <person name="Blum P."/>
        </authorList>
    </citation>
    <scope>NUCLEOTIDE SEQUENCE [LARGE SCALE GENOMIC DNA]</scope>
    <source>
        <strain evidence="1 7">CuR1</strain>
    </source>
</reference>
<evidence type="ECO:0000313" key="10">
    <source>
        <dbReference type="Proteomes" id="UP000062398"/>
    </source>
</evidence>
<dbReference type="EMBL" id="CP012174">
    <property type="protein sequence ID" value="AKV78502.1"/>
    <property type="molecule type" value="Genomic_DNA"/>
</dbReference>
<dbReference type="Proteomes" id="UP000056255">
    <property type="component" value="Chromosome"/>
</dbReference>
<dbReference type="PATRIC" id="fig|43687.5.peg.971"/>
<dbReference type="EMBL" id="CP012176">
    <property type="protein sequence ID" value="AKV82989.1"/>
    <property type="molecule type" value="Genomic_DNA"/>
</dbReference>
<evidence type="ECO:0000313" key="12">
    <source>
        <dbReference type="Proteomes" id="UP000068832"/>
    </source>
</evidence>
<organism evidence="1 7">
    <name type="scientific">Metallosphaera sedula</name>
    <dbReference type="NCBI Taxonomy" id="43687"/>
    <lineage>
        <taxon>Archaea</taxon>
        <taxon>Thermoproteota</taxon>
        <taxon>Thermoprotei</taxon>
        <taxon>Sulfolobales</taxon>
        <taxon>Sulfolobaceae</taxon>
        <taxon>Metallosphaera</taxon>
    </lineage>
</organism>
<sequence>MGLIMDVTSEWNRLSDIAGEIGARAVILFDSFFHPFMDKYLDILKRNYVKAFIECFPSGILLRQILNEKISIGRLVLDKSPTMVSLPSVDMKVLKEWDILLVRKTFMEVKPALVFKHVEKCGKFMIPDPEYYVLGKVGIDYIKRKCQDSVDVIIAKDYREIPRAIYEGVAEMGVIWSHDNMSLELSRRTLEKGITMEVGVIKGADEMSMKAFNLLFSEEMMEVTKSFDVKWIGK</sequence>
<accession>A0A088E485</accession>
<evidence type="ECO:0000313" key="4">
    <source>
        <dbReference type="EMBL" id="AKV78502.1"/>
    </source>
</evidence>
<dbReference type="EMBL" id="CP008822">
    <property type="protein sequence ID" value="AIM27101.1"/>
    <property type="molecule type" value="Genomic_DNA"/>
</dbReference>
<dbReference type="Proteomes" id="UP000068832">
    <property type="component" value="Chromosome"/>
</dbReference>
<dbReference type="Proteomes" id="UP000062398">
    <property type="component" value="Chromosome"/>
</dbReference>
<dbReference type="Proteomes" id="UP000061362">
    <property type="component" value="Chromosome"/>
</dbReference>
<protein>
    <submittedName>
        <fullName evidence="1">Uncharacterized protein</fullName>
    </submittedName>
</protein>
<name>A0A088E485_9CREN</name>
<reference evidence="6 8" key="3">
    <citation type="submission" date="2015-07" db="EMBL/GenBank/DDBJ databases">
        <title>Physiological, transcriptional responses and genome re-sequencing of acid resistant extremely thermoacidophilic Metallosphaera sedula SARC-M1.</title>
        <authorList>
            <person name="Ai C."/>
            <person name="McCarthy S."/>
            <person name="Eckrich V."/>
            <person name="Rudrappa D."/>
            <person name="Qiu G."/>
            <person name="Blum P."/>
        </authorList>
    </citation>
    <scope>NUCLEOTIDE SEQUENCE [LARGE SCALE GENOMIC DNA]</scope>
    <source>
        <strain evidence="6 8">SARC-M1</strain>
    </source>
</reference>
<dbReference type="Proteomes" id="UP000029084">
    <property type="component" value="Chromosome"/>
</dbReference>